<sequence length="165" mass="18586">MADNHNHDAAAIFRTQAEHEQRVADMLEDARIRFEAGDAWSLARAIAICGQYKVVMPKWVSSAYMNKFEAVHYGQERVLTLGSPYRKDAKITAVARQMNEGWEVYRAVTEYLQTHPLEGLAGAYIEVSRALNAKGAKIGKGAVAKYYKDALQAIEEQRENILKKL</sequence>
<accession>A0A1G5SE20</accession>
<dbReference type="Proteomes" id="UP000198729">
    <property type="component" value="Unassembled WGS sequence"/>
</dbReference>
<dbReference type="AlphaFoldDB" id="A0A1G5SE20"/>
<dbReference type="EMBL" id="FMWO01000032">
    <property type="protein sequence ID" value="SCZ84791.1"/>
    <property type="molecule type" value="Genomic_DNA"/>
</dbReference>
<proteinExistence type="predicted"/>
<protein>
    <submittedName>
        <fullName evidence="1">Uncharacterized protein</fullName>
    </submittedName>
</protein>
<gene>
    <name evidence="1" type="ORF">NSMM_260087</name>
</gene>
<evidence type="ECO:0000313" key="2">
    <source>
        <dbReference type="Proteomes" id="UP000198729"/>
    </source>
</evidence>
<name>A0A1G5SE20_9PROT</name>
<keyword evidence="2" id="KW-1185">Reference proteome</keyword>
<evidence type="ECO:0000313" key="1">
    <source>
        <dbReference type="EMBL" id="SCZ84791.1"/>
    </source>
</evidence>
<organism evidence="1 2">
    <name type="scientific">Nitrosomonas mobilis</name>
    <dbReference type="NCBI Taxonomy" id="51642"/>
    <lineage>
        <taxon>Bacteria</taxon>
        <taxon>Pseudomonadati</taxon>
        <taxon>Pseudomonadota</taxon>
        <taxon>Betaproteobacteria</taxon>
        <taxon>Nitrosomonadales</taxon>
        <taxon>Nitrosomonadaceae</taxon>
        <taxon>Nitrosomonas</taxon>
    </lineage>
</organism>
<dbReference type="RefSeq" id="WP_090284545.1">
    <property type="nucleotide sequence ID" value="NZ_FMWO01000032.1"/>
</dbReference>
<reference evidence="1 2" key="1">
    <citation type="submission" date="2016-10" db="EMBL/GenBank/DDBJ databases">
        <authorList>
            <person name="de Groot N.N."/>
        </authorList>
    </citation>
    <scope>NUCLEOTIDE SEQUENCE [LARGE SCALE GENOMIC DNA]</scope>
    <source>
        <strain evidence="1">1</strain>
    </source>
</reference>